<organism evidence="1 2">
    <name type="scientific">Grifola frondosa</name>
    <name type="common">Maitake</name>
    <name type="synonym">Polyporus frondosus</name>
    <dbReference type="NCBI Taxonomy" id="5627"/>
    <lineage>
        <taxon>Eukaryota</taxon>
        <taxon>Fungi</taxon>
        <taxon>Dikarya</taxon>
        <taxon>Basidiomycota</taxon>
        <taxon>Agaricomycotina</taxon>
        <taxon>Agaricomycetes</taxon>
        <taxon>Polyporales</taxon>
        <taxon>Grifolaceae</taxon>
        <taxon>Grifola</taxon>
    </lineage>
</organism>
<keyword evidence="2" id="KW-1185">Reference proteome</keyword>
<dbReference type="EMBL" id="LUGG01000003">
    <property type="protein sequence ID" value="OBZ76291.1"/>
    <property type="molecule type" value="Genomic_DNA"/>
</dbReference>
<gene>
    <name evidence="1" type="ORF">A0H81_02938</name>
</gene>
<sequence length="70" mass="8017">MNCYRRFEITSKTKEFAHTISHNIIQYFHGFPTSGTELQGVSLKFSPQASDVLAPFTQSDLSTQICYYPH</sequence>
<name>A0A1C7MH85_GRIFR</name>
<evidence type="ECO:0000313" key="2">
    <source>
        <dbReference type="Proteomes" id="UP000092993"/>
    </source>
</evidence>
<comment type="caution">
    <text evidence="1">The sequence shown here is derived from an EMBL/GenBank/DDBJ whole genome shotgun (WGS) entry which is preliminary data.</text>
</comment>
<accession>A0A1C7MH85</accession>
<proteinExistence type="predicted"/>
<protein>
    <submittedName>
        <fullName evidence="1">Uncharacterized protein</fullName>
    </submittedName>
</protein>
<dbReference type="AlphaFoldDB" id="A0A1C7MH85"/>
<evidence type="ECO:0000313" key="1">
    <source>
        <dbReference type="EMBL" id="OBZ76291.1"/>
    </source>
</evidence>
<reference evidence="1 2" key="1">
    <citation type="submission" date="2016-03" db="EMBL/GenBank/DDBJ databases">
        <title>Whole genome sequencing of Grifola frondosa 9006-11.</title>
        <authorList>
            <person name="Min B."/>
            <person name="Park H."/>
            <person name="Kim J.-G."/>
            <person name="Cho H."/>
            <person name="Oh Y.-L."/>
            <person name="Kong W.-S."/>
            <person name="Choi I.-G."/>
        </authorList>
    </citation>
    <scope>NUCLEOTIDE SEQUENCE [LARGE SCALE GENOMIC DNA]</scope>
    <source>
        <strain evidence="1 2">9006-11</strain>
    </source>
</reference>
<dbReference type="Proteomes" id="UP000092993">
    <property type="component" value="Unassembled WGS sequence"/>
</dbReference>